<dbReference type="InterPro" id="IPR004314">
    <property type="entry name" value="Neprosin"/>
</dbReference>
<name>A0A4Y7J6W5_PAPSO</name>
<keyword evidence="1" id="KW-0732">Signal</keyword>
<reference evidence="3 4" key="1">
    <citation type="journal article" date="2018" name="Science">
        <title>The opium poppy genome and morphinan production.</title>
        <authorList>
            <person name="Guo L."/>
            <person name="Winzer T."/>
            <person name="Yang X."/>
            <person name="Li Y."/>
            <person name="Ning Z."/>
            <person name="He Z."/>
            <person name="Teodor R."/>
            <person name="Lu Y."/>
            <person name="Bowser T.A."/>
            <person name="Graham I.A."/>
            <person name="Ye K."/>
        </authorList>
    </citation>
    <scope>NUCLEOTIDE SEQUENCE [LARGE SCALE GENOMIC DNA]</scope>
    <source>
        <strain evidence="4">cv. HN1</strain>
        <tissue evidence="3">Leaves</tissue>
    </source>
</reference>
<dbReference type="PANTHER" id="PTHR31589:SF223">
    <property type="entry name" value="PROTEIN, PUTATIVE (DUF239)-RELATED"/>
    <property type="match status" value="1"/>
</dbReference>
<dbReference type="Gramene" id="RZC55792">
    <property type="protein sequence ID" value="RZC55792"/>
    <property type="gene ID" value="C5167_014640"/>
</dbReference>
<organism evidence="3 4">
    <name type="scientific">Papaver somniferum</name>
    <name type="common">Opium poppy</name>
    <dbReference type="NCBI Taxonomy" id="3469"/>
    <lineage>
        <taxon>Eukaryota</taxon>
        <taxon>Viridiplantae</taxon>
        <taxon>Streptophyta</taxon>
        <taxon>Embryophyta</taxon>
        <taxon>Tracheophyta</taxon>
        <taxon>Spermatophyta</taxon>
        <taxon>Magnoliopsida</taxon>
        <taxon>Ranunculales</taxon>
        <taxon>Papaveraceae</taxon>
        <taxon>Papaveroideae</taxon>
        <taxon>Papaver</taxon>
    </lineage>
</organism>
<protein>
    <recommendedName>
        <fullName evidence="2">Neprosin PEP catalytic domain-containing protein</fullName>
    </recommendedName>
</protein>
<keyword evidence="4" id="KW-1185">Reference proteome</keyword>
<evidence type="ECO:0000256" key="1">
    <source>
        <dbReference type="SAM" id="SignalP"/>
    </source>
</evidence>
<evidence type="ECO:0000259" key="2">
    <source>
        <dbReference type="PROSITE" id="PS52045"/>
    </source>
</evidence>
<dbReference type="InterPro" id="IPR053168">
    <property type="entry name" value="Glutamic_endopeptidase"/>
</dbReference>
<dbReference type="Pfam" id="PF03080">
    <property type="entry name" value="Neprosin"/>
    <property type="match status" value="1"/>
</dbReference>
<feature type="domain" description="Neprosin PEP catalytic" evidence="2">
    <location>
        <begin position="139"/>
        <end position="392"/>
    </location>
</feature>
<dbReference type="InterPro" id="IPR025521">
    <property type="entry name" value="Neprosin_propep"/>
</dbReference>
<evidence type="ECO:0000313" key="3">
    <source>
        <dbReference type="EMBL" id="RZC55792.1"/>
    </source>
</evidence>
<sequence length="392" mass="44376">MGTYTFVSVFSVMVFILSLEVDGKQSISKEEDLELERQLNLLNKPPIKTIYSSWGDIYDCVDFYKQPAFDHPLLKYHKSHKLQMPSNSELKGDRNTSIFRANVQKCPQGTVPIRRTRKEDLIRAKYLSLSTDPISKPMDASAQEKFAGILYKNEGETLFGASAKMSIWKPNVGVDQYSLAEISLRSGWDSQYNRIHVGWTVNSLLYGNDTAVRNFLYWTSDNGNQTGCFNTLCPGFVQVSPEITPDHPFNITSVYGGMVYELKYHVYLSPSDKKWWFVIGNATIGYWPAEILPRFGDIGVERIYWGGHSFDNGMTFVPEMGSGHLPDEIFTHAASFTQIQYDNASGTLLDVSDKHLTDIISCKKNYGMDSYGYLEEQDRRHTIQYGGPGGVC</sequence>
<feature type="chain" id="PRO_5021372638" description="Neprosin PEP catalytic domain-containing protein" evidence="1">
    <location>
        <begin position="24"/>
        <end position="392"/>
    </location>
</feature>
<dbReference type="AlphaFoldDB" id="A0A4Y7J6W5"/>
<accession>A0A4Y7J6W5</accession>
<evidence type="ECO:0000313" key="4">
    <source>
        <dbReference type="Proteomes" id="UP000316621"/>
    </source>
</evidence>
<dbReference type="Proteomes" id="UP000316621">
    <property type="component" value="Chromosome 3"/>
</dbReference>
<proteinExistence type="predicted"/>
<feature type="signal peptide" evidence="1">
    <location>
        <begin position="1"/>
        <end position="23"/>
    </location>
</feature>
<dbReference type="EMBL" id="CM010717">
    <property type="protein sequence ID" value="RZC55792.1"/>
    <property type="molecule type" value="Genomic_DNA"/>
</dbReference>
<dbReference type="Pfam" id="PF14365">
    <property type="entry name" value="Neprosin_AP"/>
    <property type="match status" value="1"/>
</dbReference>
<gene>
    <name evidence="3" type="ORF">C5167_014640</name>
</gene>
<dbReference type="Gene3D" id="3.90.1320.10">
    <property type="entry name" value="Outer-capsid protein sigma 3, large lobe"/>
    <property type="match status" value="1"/>
</dbReference>
<dbReference type="PANTHER" id="PTHR31589">
    <property type="entry name" value="PROTEIN, PUTATIVE (DUF239)-RELATED-RELATED"/>
    <property type="match status" value="1"/>
</dbReference>
<dbReference type="OMA" id="MNARILN"/>
<dbReference type="OrthoDB" id="1858978at2759"/>
<dbReference type="PROSITE" id="PS52045">
    <property type="entry name" value="NEPROSIN_PEP_CD"/>
    <property type="match status" value="1"/>
</dbReference>